<dbReference type="Pfam" id="PF08281">
    <property type="entry name" value="Sigma70_r4_2"/>
    <property type="match status" value="1"/>
</dbReference>
<organism evidence="8 9">
    <name type="scientific">Paenibacillus tritici</name>
    <dbReference type="NCBI Taxonomy" id="1873425"/>
    <lineage>
        <taxon>Bacteria</taxon>
        <taxon>Bacillati</taxon>
        <taxon>Bacillota</taxon>
        <taxon>Bacilli</taxon>
        <taxon>Bacillales</taxon>
        <taxon>Paenibacillaceae</taxon>
        <taxon>Paenibacillus</taxon>
    </lineage>
</organism>
<dbReference type="RefSeq" id="WP_173135009.1">
    <property type="nucleotide sequence ID" value="NZ_JABMKX010000008.1"/>
</dbReference>
<gene>
    <name evidence="8" type="ORF">HQN87_15565</name>
</gene>
<dbReference type="Pfam" id="PF04542">
    <property type="entry name" value="Sigma70_r2"/>
    <property type="match status" value="1"/>
</dbReference>
<comment type="similarity">
    <text evidence="1">Belongs to the sigma-70 factor family. ECF subfamily.</text>
</comment>
<dbReference type="Proteomes" id="UP000711047">
    <property type="component" value="Unassembled WGS sequence"/>
</dbReference>
<evidence type="ECO:0000313" key="8">
    <source>
        <dbReference type="EMBL" id="NQX46756.1"/>
    </source>
</evidence>
<comment type="caution">
    <text evidence="8">The sequence shown here is derived from an EMBL/GenBank/DDBJ whole genome shotgun (WGS) entry which is preliminary data.</text>
</comment>
<dbReference type="InterPro" id="IPR039425">
    <property type="entry name" value="RNA_pol_sigma-70-like"/>
</dbReference>
<dbReference type="Gene3D" id="1.10.10.10">
    <property type="entry name" value="Winged helix-like DNA-binding domain superfamily/Winged helix DNA-binding domain"/>
    <property type="match status" value="1"/>
</dbReference>
<evidence type="ECO:0000259" key="7">
    <source>
        <dbReference type="Pfam" id="PF08281"/>
    </source>
</evidence>
<reference evidence="8 9" key="1">
    <citation type="submission" date="2020-05" db="EMBL/GenBank/DDBJ databases">
        <title>Paenibacillus glebae, sp. nov., Paenibacillus humi sp. nov., Paenibacillus pedi sp. nov., Paenibacillus terrestris sp. nov. and Paenibacillus terricola sp. nov., isolated from a forest top soil sample.</title>
        <authorList>
            <person name="Qi S."/>
            <person name="Carlier A."/>
            <person name="Cnockaert M."/>
            <person name="Vandamme P."/>
        </authorList>
    </citation>
    <scope>NUCLEOTIDE SEQUENCE [LARGE SCALE GENOMIC DNA]</scope>
    <source>
        <strain evidence="8 9">LMG 29502</strain>
    </source>
</reference>
<dbReference type="InterPro" id="IPR013249">
    <property type="entry name" value="RNA_pol_sigma70_r4_t2"/>
</dbReference>
<evidence type="ECO:0000256" key="3">
    <source>
        <dbReference type="ARBA" id="ARBA00023082"/>
    </source>
</evidence>
<accession>A0ABX2DSC3</accession>
<dbReference type="InterPro" id="IPR014284">
    <property type="entry name" value="RNA_pol_sigma-70_dom"/>
</dbReference>
<dbReference type="PANTHER" id="PTHR43133">
    <property type="entry name" value="RNA POLYMERASE ECF-TYPE SIGMA FACTO"/>
    <property type="match status" value="1"/>
</dbReference>
<proteinExistence type="inferred from homology"/>
<dbReference type="CDD" id="cd06171">
    <property type="entry name" value="Sigma70_r4"/>
    <property type="match status" value="1"/>
</dbReference>
<name>A0ABX2DSC3_9BACL</name>
<evidence type="ECO:0000259" key="6">
    <source>
        <dbReference type="Pfam" id="PF04542"/>
    </source>
</evidence>
<dbReference type="PANTHER" id="PTHR43133:SF8">
    <property type="entry name" value="RNA POLYMERASE SIGMA FACTOR HI_1459-RELATED"/>
    <property type="match status" value="1"/>
</dbReference>
<protein>
    <submittedName>
        <fullName evidence="8">RNA polymerase sigma factor</fullName>
    </submittedName>
</protein>
<keyword evidence="2" id="KW-0805">Transcription regulation</keyword>
<dbReference type="Gene3D" id="1.10.1740.10">
    <property type="match status" value="1"/>
</dbReference>
<dbReference type="SUPFAM" id="SSF88659">
    <property type="entry name" value="Sigma3 and sigma4 domains of RNA polymerase sigma factors"/>
    <property type="match status" value="1"/>
</dbReference>
<dbReference type="InterPro" id="IPR007627">
    <property type="entry name" value="RNA_pol_sigma70_r2"/>
</dbReference>
<keyword evidence="3" id="KW-0731">Sigma factor</keyword>
<evidence type="ECO:0000256" key="4">
    <source>
        <dbReference type="ARBA" id="ARBA00023125"/>
    </source>
</evidence>
<sequence length="203" mass="23482">MRATSQGHMPDGQQVEAIIIRVQQGERECYSRIVDVYQQPIYRYCCRMLGNKQDAEDAVQDVLVKAYQSIGRYKPTVSFSAWLYRIAGNHCLNLLRQQRRQGYFLRLFRPDTAVAGPEEELVERLYSPALEAALGRLSLEERNLLVLRVFEEQSFPEISAILNISSNALHKRMERIKRKVREIMQAEEGISWTGQESVMSTKI</sequence>
<evidence type="ECO:0000256" key="5">
    <source>
        <dbReference type="ARBA" id="ARBA00023163"/>
    </source>
</evidence>
<evidence type="ECO:0000256" key="2">
    <source>
        <dbReference type="ARBA" id="ARBA00023015"/>
    </source>
</evidence>
<dbReference type="EMBL" id="JABMKX010000008">
    <property type="protein sequence ID" value="NQX46756.1"/>
    <property type="molecule type" value="Genomic_DNA"/>
</dbReference>
<evidence type="ECO:0000256" key="1">
    <source>
        <dbReference type="ARBA" id="ARBA00010641"/>
    </source>
</evidence>
<dbReference type="SUPFAM" id="SSF88946">
    <property type="entry name" value="Sigma2 domain of RNA polymerase sigma factors"/>
    <property type="match status" value="1"/>
</dbReference>
<dbReference type="InterPro" id="IPR013325">
    <property type="entry name" value="RNA_pol_sigma_r2"/>
</dbReference>
<feature type="domain" description="RNA polymerase sigma factor 70 region 4 type 2" evidence="7">
    <location>
        <begin position="129"/>
        <end position="179"/>
    </location>
</feature>
<feature type="domain" description="RNA polymerase sigma-70 region 2" evidence="6">
    <location>
        <begin position="34"/>
        <end position="100"/>
    </location>
</feature>
<dbReference type="InterPro" id="IPR013324">
    <property type="entry name" value="RNA_pol_sigma_r3/r4-like"/>
</dbReference>
<keyword evidence="9" id="KW-1185">Reference proteome</keyword>
<evidence type="ECO:0000313" key="9">
    <source>
        <dbReference type="Proteomes" id="UP000711047"/>
    </source>
</evidence>
<dbReference type="InterPro" id="IPR036388">
    <property type="entry name" value="WH-like_DNA-bd_sf"/>
</dbReference>
<dbReference type="NCBIfam" id="TIGR02937">
    <property type="entry name" value="sigma70-ECF"/>
    <property type="match status" value="1"/>
</dbReference>
<keyword evidence="4" id="KW-0238">DNA-binding</keyword>
<keyword evidence="5" id="KW-0804">Transcription</keyword>